<dbReference type="GO" id="GO:0003677">
    <property type="term" value="F:DNA binding"/>
    <property type="evidence" value="ECO:0007669"/>
    <property type="project" value="UniProtKB-KW"/>
</dbReference>
<dbReference type="InterPro" id="IPR018490">
    <property type="entry name" value="cNMP-bd_dom_sf"/>
</dbReference>
<evidence type="ECO:0000256" key="3">
    <source>
        <dbReference type="ARBA" id="ARBA00023163"/>
    </source>
</evidence>
<dbReference type="InterPro" id="IPR014710">
    <property type="entry name" value="RmlC-like_jellyroll"/>
</dbReference>
<dbReference type="Gene3D" id="2.60.120.10">
    <property type="entry name" value="Jelly Rolls"/>
    <property type="match status" value="1"/>
</dbReference>
<keyword evidence="2" id="KW-0238">DNA-binding</keyword>
<evidence type="ECO:0000313" key="6">
    <source>
        <dbReference type="EMBL" id="SBO99974.1"/>
    </source>
</evidence>
<evidence type="ECO:0000256" key="1">
    <source>
        <dbReference type="ARBA" id="ARBA00023015"/>
    </source>
</evidence>
<protein>
    <submittedName>
        <fullName evidence="6">Transcriptional regulator with cyclic nucleotide-binding domain</fullName>
    </submittedName>
</protein>
<dbReference type="InterPro" id="IPR036390">
    <property type="entry name" value="WH_DNA-bd_sf"/>
</dbReference>
<dbReference type="SUPFAM" id="SSF51206">
    <property type="entry name" value="cAMP-binding domain-like"/>
    <property type="match status" value="1"/>
</dbReference>
<dbReference type="InterPro" id="IPR012318">
    <property type="entry name" value="HTH_CRP"/>
</dbReference>
<keyword evidence="1" id="KW-0805">Transcription regulation</keyword>
<dbReference type="SMART" id="SM00100">
    <property type="entry name" value="cNMP"/>
    <property type="match status" value="1"/>
</dbReference>
<gene>
    <name evidence="6" type="ORF">BN4615_P9490</name>
</gene>
<name>A0A1M4EMC6_9ACTN</name>
<dbReference type="SUPFAM" id="SSF46785">
    <property type="entry name" value="Winged helix' DNA-binding domain"/>
    <property type="match status" value="1"/>
</dbReference>
<feature type="domain" description="HTH crp-type" evidence="5">
    <location>
        <begin position="155"/>
        <end position="228"/>
    </location>
</feature>
<evidence type="ECO:0000256" key="2">
    <source>
        <dbReference type="ARBA" id="ARBA00023125"/>
    </source>
</evidence>
<evidence type="ECO:0000259" key="4">
    <source>
        <dbReference type="PROSITE" id="PS50042"/>
    </source>
</evidence>
<dbReference type="CDD" id="cd00038">
    <property type="entry name" value="CAP_ED"/>
    <property type="match status" value="1"/>
</dbReference>
<keyword evidence="3" id="KW-0804">Transcription</keyword>
<dbReference type="EMBL" id="LT559118">
    <property type="protein sequence ID" value="SBO99974.1"/>
    <property type="molecule type" value="Genomic_DNA"/>
</dbReference>
<accession>A0A1M4EMC6</accession>
<dbReference type="InterPro" id="IPR000595">
    <property type="entry name" value="cNMP-bd_dom"/>
</dbReference>
<dbReference type="PANTHER" id="PTHR24567">
    <property type="entry name" value="CRP FAMILY TRANSCRIPTIONAL REGULATORY PROTEIN"/>
    <property type="match status" value="1"/>
</dbReference>
<dbReference type="Pfam" id="PF13545">
    <property type="entry name" value="HTH_Crp_2"/>
    <property type="match status" value="1"/>
</dbReference>
<evidence type="ECO:0000259" key="5">
    <source>
        <dbReference type="PROSITE" id="PS51063"/>
    </source>
</evidence>
<dbReference type="RefSeq" id="WP_225268604.1">
    <property type="nucleotide sequence ID" value="NZ_CP084058.1"/>
</dbReference>
<dbReference type="InterPro" id="IPR050397">
    <property type="entry name" value="Env_Response_Regulators"/>
</dbReference>
<dbReference type="AlphaFoldDB" id="A0A1M4EMC6"/>
<organism evidence="6">
    <name type="scientific">Nonomuraea gerenzanensis</name>
    <dbReference type="NCBI Taxonomy" id="93944"/>
    <lineage>
        <taxon>Bacteria</taxon>
        <taxon>Bacillati</taxon>
        <taxon>Actinomycetota</taxon>
        <taxon>Actinomycetes</taxon>
        <taxon>Streptosporangiales</taxon>
        <taxon>Streptosporangiaceae</taxon>
        <taxon>Nonomuraea</taxon>
    </lineage>
</organism>
<sequence>MTSRTADPWPAGTLMSELDTATGRELLVLSPATPRRAGHVLIRQGDPEDEHVFLLRPAPGGRDALVKVTIDLENGEQVLLGIRVSGDLVGELAPLCDRPRSATVTVCSHCLVHAIPKDTFAAFLRRHPAAWRAVTRQMAGRLGWANRRRADLGGYDVLTRLVRVLAELSERHGHPVTEGRDLGVPLTQEELGRLIGARKDAAGNAMRTLRDAGVAKNAYGRVIILDVARLRRMAGSWE</sequence>
<dbReference type="Pfam" id="PF00027">
    <property type="entry name" value="cNMP_binding"/>
    <property type="match status" value="1"/>
</dbReference>
<dbReference type="GO" id="GO:0005829">
    <property type="term" value="C:cytosol"/>
    <property type="evidence" value="ECO:0007669"/>
    <property type="project" value="TreeGrafter"/>
</dbReference>
<dbReference type="GO" id="GO:0003700">
    <property type="term" value="F:DNA-binding transcription factor activity"/>
    <property type="evidence" value="ECO:0007669"/>
    <property type="project" value="TreeGrafter"/>
</dbReference>
<dbReference type="PROSITE" id="PS50042">
    <property type="entry name" value="CNMP_BINDING_3"/>
    <property type="match status" value="1"/>
</dbReference>
<dbReference type="PROSITE" id="PS51063">
    <property type="entry name" value="HTH_CRP_2"/>
    <property type="match status" value="1"/>
</dbReference>
<proteinExistence type="predicted"/>
<feature type="domain" description="Cyclic nucleotide-binding" evidence="4">
    <location>
        <begin position="14"/>
        <end position="141"/>
    </location>
</feature>
<dbReference type="PANTHER" id="PTHR24567:SF74">
    <property type="entry name" value="HTH-TYPE TRANSCRIPTIONAL REGULATOR ARCR"/>
    <property type="match status" value="1"/>
</dbReference>
<reference evidence="6" key="1">
    <citation type="submission" date="2016-04" db="EMBL/GenBank/DDBJ databases">
        <authorList>
            <person name="Evans L.H."/>
            <person name="Alamgir A."/>
            <person name="Owens N."/>
            <person name="Weber N.D."/>
            <person name="Virtaneva K."/>
            <person name="Barbian K."/>
            <person name="Babar A."/>
            <person name="Rosenke K."/>
        </authorList>
    </citation>
    <scope>NUCLEOTIDE SEQUENCE</scope>
    <source>
        <strain evidence="6">Nono1</strain>
    </source>
</reference>